<name>A0AAX2ZIV4_9FIRM</name>
<dbReference type="InterPro" id="IPR016024">
    <property type="entry name" value="ARM-type_fold"/>
</dbReference>
<dbReference type="InterPro" id="IPR011989">
    <property type="entry name" value="ARM-like"/>
</dbReference>
<evidence type="ECO:0000313" key="1">
    <source>
        <dbReference type="EMBL" id="UEL49248.1"/>
    </source>
</evidence>
<sequence>MDYNEILDFLKENQPFPDDENIKEYEIDMYADAVKYLDEVYSDEKCIPLLLNCFGDWFTYDINKHVEFIICKFDKELVLPHLRQALRSNNKYVRYWACQYAMSFPDKSLIDGLKEIIKNKKENDNDTRLSAVTALTLINNSDVKFYLEKMDLRCEDNEFIEQFMEILDEEGFSHI</sequence>
<dbReference type="Proteomes" id="UP001198983">
    <property type="component" value="Chromosome"/>
</dbReference>
<dbReference type="EMBL" id="CP081135">
    <property type="protein sequence ID" value="UEL49248.1"/>
    <property type="molecule type" value="Genomic_DNA"/>
</dbReference>
<protein>
    <submittedName>
        <fullName evidence="1">HEAT repeat domain-containing protein</fullName>
    </submittedName>
</protein>
<dbReference type="Gene3D" id="1.25.10.10">
    <property type="entry name" value="Leucine-rich Repeat Variant"/>
    <property type="match status" value="1"/>
</dbReference>
<dbReference type="KEGG" id="tem:JW646_07340"/>
<dbReference type="RefSeq" id="WP_228417118.1">
    <property type="nucleotide sequence ID" value="NZ_CP081135.1"/>
</dbReference>
<organism evidence="1 2">
    <name type="scientific">Terrisporobacter hibernicus</name>
    <dbReference type="NCBI Taxonomy" id="2813371"/>
    <lineage>
        <taxon>Bacteria</taxon>
        <taxon>Bacillati</taxon>
        <taxon>Bacillota</taxon>
        <taxon>Clostridia</taxon>
        <taxon>Peptostreptococcales</taxon>
        <taxon>Peptostreptococcaceae</taxon>
        <taxon>Terrisporobacter</taxon>
    </lineage>
</organism>
<proteinExistence type="predicted"/>
<reference evidence="1 2" key="1">
    <citation type="journal article" date="2023" name="Int. J. Syst. Evol. Microbiol.">
        <title>Terrisporobacter hibernicus sp. nov., isolated from bovine faeces in Northern Ireland.</title>
        <authorList>
            <person name="Mitchell M."/>
            <person name="Nguyen S.V."/>
            <person name="Connor M."/>
            <person name="Fairley D.J."/>
            <person name="Donoghue O."/>
            <person name="Marshall H."/>
            <person name="Koolman L."/>
            <person name="McMullan G."/>
            <person name="Schaffer K.E."/>
            <person name="McGrath J.W."/>
            <person name="Fanning S."/>
        </authorList>
    </citation>
    <scope>NUCLEOTIDE SEQUENCE [LARGE SCALE GENOMIC DNA]</scope>
    <source>
        <strain evidence="1 2">MCA3</strain>
    </source>
</reference>
<gene>
    <name evidence="1" type="ORF">JW646_07340</name>
</gene>
<accession>A0AAX2ZIV4</accession>
<evidence type="ECO:0000313" key="2">
    <source>
        <dbReference type="Proteomes" id="UP001198983"/>
    </source>
</evidence>
<dbReference type="AlphaFoldDB" id="A0AAX2ZIV4"/>
<dbReference type="SUPFAM" id="SSF48371">
    <property type="entry name" value="ARM repeat"/>
    <property type="match status" value="1"/>
</dbReference>
<keyword evidence="2" id="KW-1185">Reference proteome</keyword>